<evidence type="ECO:0000313" key="9">
    <source>
        <dbReference type="Proteomes" id="UP000263486"/>
    </source>
</evidence>
<keyword evidence="3 6" id="KW-0812">Transmembrane</keyword>
<dbReference type="Proteomes" id="UP000263486">
    <property type="component" value="Unassembled WGS sequence"/>
</dbReference>
<protein>
    <recommendedName>
        <fullName evidence="7">EamA domain-containing protein</fullName>
    </recommendedName>
</protein>
<sequence length="298" mass="32783">MKLKKKYVAGLAILACLLWSTAFAGVKIGFEYMPKPFTFAGLRFTLAGLLLIPFSWKRDSFSQLILHRRVITYVVFLNTAVGYALYYIAMSYVGGATAAIVIGSGPLITAVMTHFTMADDRMDRYKGLSILLGLIGIVVIMVNSKPLTPVGQKEIFGILLLLTNSTLTSFANIKVAQIKKGISGVFLTTNQMLWGGLILLGMGRIFEGKIQLNQPVNFYIALVWLALVSAVAFSIWFFLIQVDGVKVSELNMFKFFIPVSGAIISWSILPNESPNLISFIGMGCVFGALIVNHRFSKK</sequence>
<organism evidence="8 9">
    <name type="scientific">Psychrilyobacter piezotolerans</name>
    <dbReference type="NCBI Taxonomy" id="2293438"/>
    <lineage>
        <taxon>Bacteria</taxon>
        <taxon>Fusobacteriati</taxon>
        <taxon>Fusobacteriota</taxon>
        <taxon>Fusobacteriia</taxon>
        <taxon>Fusobacteriales</taxon>
        <taxon>Fusobacteriaceae</taxon>
        <taxon>Psychrilyobacter</taxon>
    </lineage>
</organism>
<feature type="domain" description="EamA" evidence="7">
    <location>
        <begin position="10"/>
        <end position="141"/>
    </location>
</feature>
<evidence type="ECO:0000256" key="4">
    <source>
        <dbReference type="ARBA" id="ARBA00022989"/>
    </source>
</evidence>
<keyword evidence="4 6" id="KW-1133">Transmembrane helix</keyword>
<comment type="subcellular location">
    <subcellularLocation>
        <location evidence="1">Cell membrane</location>
        <topology evidence="1">Multi-pass membrane protein</topology>
    </subcellularLocation>
</comment>
<dbReference type="Pfam" id="PF00892">
    <property type="entry name" value="EamA"/>
    <property type="match status" value="2"/>
</dbReference>
<evidence type="ECO:0000259" key="7">
    <source>
        <dbReference type="Pfam" id="PF00892"/>
    </source>
</evidence>
<feature type="domain" description="EamA" evidence="7">
    <location>
        <begin position="156"/>
        <end position="291"/>
    </location>
</feature>
<feature type="transmembrane region" description="Helical" evidence="6">
    <location>
        <begin position="185"/>
        <end position="206"/>
    </location>
</feature>
<dbReference type="InterPro" id="IPR050638">
    <property type="entry name" value="AA-Vitamin_Transporters"/>
</dbReference>
<proteinExistence type="predicted"/>
<dbReference type="InterPro" id="IPR037185">
    <property type="entry name" value="EmrE-like"/>
</dbReference>
<feature type="transmembrane region" description="Helical" evidence="6">
    <location>
        <begin position="127"/>
        <end position="143"/>
    </location>
</feature>
<keyword evidence="9" id="KW-1185">Reference proteome</keyword>
<dbReference type="RefSeq" id="WP_114643054.1">
    <property type="nucleotide sequence ID" value="NZ_JAACIO010000022.1"/>
</dbReference>
<keyword evidence="5 6" id="KW-0472">Membrane</keyword>
<dbReference type="PANTHER" id="PTHR32322">
    <property type="entry name" value="INNER MEMBRANE TRANSPORTER"/>
    <property type="match status" value="1"/>
</dbReference>
<dbReference type="PANTHER" id="PTHR32322:SF18">
    <property type="entry name" value="S-ADENOSYLMETHIONINE_S-ADENOSYLHOMOCYSTEINE TRANSPORTER"/>
    <property type="match status" value="1"/>
</dbReference>
<feature type="transmembrane region" description="Helical" evidence="6">
    <location>
        <begin position="70"/>
        <end position="89"/>
    </location>
</feature>
<dbReference type="SUPFAM" id="SSF103481">
    <property type="entry name" value="Multidrug resistance efflux transporter EmrE"/>
    <property type="match status" value="2"/>
</dbReference>
<reference evidence="8 9" key="1">
    <citation type="submission" date="2018-08" db="EMBL/GenBank/DDBJ databases">
        <title>Draft genome sequence of Psychrilyobacter sp. strain SD5 isolated from Black Sea water.</title>
        <authorList>
            <person name="Yadav S."/>
            <person name="Villanueva L."/>
            <person name="Damste J.S.S."/>
        </authorList>
    </citation>
    <scope>NUCLEOTIDE SEQUENCE [LARGE SCALE GENOMIC DNA]</scope>
    <source>
        <strain evidence="8 9">SD5</strain>
    </source>
</reference>
<accession>A0ABX9KEU2</accession>
<feature type="transmembrane region" description="Helical" evidence="6">
    <location>
        <begin position="95"/>
        <end position="115"/>
    </location>
</feature>
<feature type="transmembrane region" description="Helical" evidence="6">
    <location>
        <begin position="155"/>
        <end position="173"/>
    </location>
</feature>
<comment type="caution">
    <text evidence="8">The sequence shown here is derived from an EMBL/GenBank/DDBJ whole genome shotgun (WGS) entry which is preliminary data.</text>
</comment>
<dbReference type="InterPro" id="IPR000620">
    <property type="entry name" value="EamA_dom"/>
</dbReference>
<evidence type="ECO:0000313" key="8">
    <source>
        <dbReference type="EMBL" id="REI40222.1"/>
    </source>
</evidence>
<feature type="transmembrane region" description="Helical" evidence="6">
    <location>
        <begin position="40"/>
        <end position="58"/>
    </location>
</feature>
<gene>
    <name evidence="8" type="ORF">DYH56_11665</name>
</gene>
<evidence type="ECO:0000256" key="1">
    <source>
        <dbReference type="ARBA" id="ARBA00004651"/>
    </source>
</evidence>
<dbReference type="EMBL" id="QUAJ01000022">
    <property type="protein sequence ID" value="REI40222.1"/>
    <property type="molecule type" value="Genomic_DNA"/>
</dbReference>
<evidence type="ECO:0000256" key="3">
    <source>
        <dbReference type="ARBA" id="ARBA00022692"/>
    </source>
</evidence>
<feature type="transmembrane region" description="Helical" evidence="6">
    <location>
        <begin position="218"/>
        <end position="240"/>
    </location>
</feature>
<feature type="transmembrane region" description="Helical" evidence="6">
    <location>
        <begin position="252"/>
        <end position="269"/>
    </location>
</feature>
<evidence type="ECO:0000256" key="5">
    <source>
        <dbReference type="ARBA" id="ARBA00023136"/>
    </source>
</evidence>
<evidence type="ECO:0000256" key="6">
    <source>
        <dbReference type="SAM" id="Phobius"/>
    </source>
</evidence>
<keyword evidence="2" id="KW-1003">Cell membrane</keyword>
<feature type="transmembrane region" description="Helical" evidence="6">
    <location>
        <begin position="275"/>
        <end position="292"/>
    </location>
</feature>
<evidence type="ECO:0000256" key="2">
    <source>
        <dbReference type="ARBA" id="ARBA00022475"/>
    </source>
</evidence>
<name>A0ABX9KEU2_9FUSO</name>